<evidence type="ECO:0000313" key="3">
    <source>
        <dbReference type="WBParaSite" id="nRc.2.0.1.t38522-RA"/>
    </source>
</evidence>
<organism evidence="2 3">
    <name type="scientific">Romanomermis culicivorax</name>
    <name type="common">Nematode worm</name>
    <dbReference type="NCBI Taxonomy" id="13658"/>
    <lineage>
        <taxon>Eukaryota</taxon>
        <taxon>Metazoa</taxon>
        <taxon>Ecdysozoa</taxon>
        <taxon>Nematoda</taxon>
        <taxon>Enoplea</taxon>
        <taxon>Dorylaimia</taxon>
        <taxon>Mermithida</taxon>
        <taxon>Mermithoidea</taxon>
        <taxon>Mermithidae</taxon>
        <taxon>Romanomermis</taxon>
    </lineage>
</organism>
<keyword evidence="2" id="KW-1185">Reference proteome</keyword>
<keyword evidence="1" id="KW-0472">Membrane</keyword>
<reference evidence="3" key="1">
    <citation type="submission" date="2022-11" db="UniProtKB">
        <authorList>
            <consortium name="WormBaseParasite"/>
        </authorList>
    </citation>
    <scope>IDENTIFICATION</scope>
</reference>
<keyword evidence="1" id="KW-0812">Transmembrane</keyword>
<keyword evidence="1" id="KW-1133">Transmembrane helix</keyword>
<accession>A0A915KKH7</accession>
<feature type="transmembrane region" description="Helical" evidence="1">
    <location>
        <begin position="66"/>
        <end position="86"/>
    </location>
</feature>
<feature type="transmembrane region" description="Helical" evidence="1">
    <location>
        <begin position="12"/>
        <end position="34"/>
    </location>
</feature>
<dbReference type="AlphaFoldDB" id="A0A915KKH7"/>
<dbReference type="Proteomes" id="UP000887565">
    <property type="component" value="Unplaced"/>
</dbReference>
<feature type="transmembrane region" description="Helical" evidence="1">
    <location>
        <begin position="40"/>
        <end position="59"/>
    </location>
</feature>
<evidence type="ECO:0000256" key="1">
    <source>
        <dbReference type="SAM" id="Phobius"/>
    </source>
</evidence>
<protein>
    <submittedName>
        <fullName evidence="3">NADH dehydrogenase subunit 6</fullName>
    </submittedName>
</protein>
<sequence>MNVIREYSNPFYTLLVANGISDFGMLIFSIYSFMYDLLNYPYLGVWVDSLIAYIFYWSLGWYCTQMFTLAITLLYFSCLVFVIVHVTRFHYMYDPQTERRLF</sequence>
<name>A0A915KKH7_ROMCU</name>
<evidence type="ECO:0000313" key="2">
    <source>
        <dbReference type="Proteomes" id="UP000887565"/>
    </source>
</evidence>
<proteinExistence type="predicted"/>
<dbReference type="WBParaSite" id="nRc.2.0.1.t38522-RA">
    <property type="protein sequence ID" value="nRc.2.0.1.t38522-RA"/>
    <property type="gene ID" value="nRc.2.0.1.g38522"/>
</dbReference>